<evidence type="ECO:0000256" key="11">
    <source>
        <dbReference type="SAM" id="SignalP"/>
    </source>
</evidence>
<comment type="similarity">
    <text evidence="2">Belongs to the kinesin light chain family.</text>
</comment>
<proteinExistence type="inferred from homology"/>
<organism evidence="13 14">
    <name type="scientific">Gloeobacter kilaueensis (strain ATCC BAA-2537 / CCAP 1431/1 / ULC 316 / JS1)</name>
    <dbReference type="NCBI Taxonomy" id="1183438"/>
    <lineage>
        <taxon>Bacteria</taxon>
        <taxon>Bacillati</taxon>
        <taxon>Cyanobacteriota</taxon>
        <taxon>Cyanophyceae</taxon>
        <taxon>Gloeobacterales</taxon>
        <taxon>Gloeobacteraceae</taxon>
        <taxon>Gloeobacter</taxon>
    </lineage>
</organism>
<dbReference type="Pfam" id="PF12770">
    <property type="entry name" value="CHAT"/>
    <property type="match status" value="1"/>
</dbReference>
<accession>U5QKQ3</accession>
<dbReference type="Pfam" id="PF13424">
    <property type="entry name" value="TPR_12"/>
    <property type="match status" value="3"/>
</dbReference>
<dbReference type="EMBL" id="CP003587">
    <property type="protein sequence ID" value="AGY58260.1"/>
    <property type="molecule type" value="Genomic_DNA"/>
</dbReference>
<dbReference type="HOGENOM" id="CLU_002404_1_0_3"/>
<keyword evidence="9" id="KW-0206">Cytoskeleton</keyword>
<evidence type="ECO:0000259" key="12">
    <source>
        <dbReference type="Pfam" id="PF12770"/>
    </source>
</evidence>
<evidence type="ECO:0000256" key="4">
    <source>
        <dbReference type="ARBA" id="ARBA00022701"/>
    </source>
</evidence>
<evidence type="ECO:0000313" key="13">
    <source>
        <dbReference type="EMBL" id="AGY58260.1"/>
    </source>
</evidence>
<keyword evidence="8" id="KW-0505">Motor protein</keyword>
<dbReference type="GO" id="GO:0019894">
    <property type="term" value="F:kinesin binding"/>
    <property type="evidence" value="ECO:0007669"/>
    <property type="project" value="TreeGrafter"/>
</dbReference>
<evidence type="ECO:0000256" key="3">
    <source>
        <dbReference type="ARBA" id="ARBA00022490"/>
    </source>
</evidence>
<dbReference type="GO" id="GO:0005871">
    <property type="term" value="C:kinesin complex"/>
    <property type="evidence" value="ECO:0007669"/>
    <property type="project" value="InterPro"/>
</dbReference>
<dbReference type="PRINTS" id="PR00381">
    <property type="entry name" value="KINESINLIGHT"/>
</dbReference>
<evidence type="ECO:0000256" key="1">
    <source>
        <dbReference type="ARBA" id="ARBA00004245"/>
    </source>
</evidence>
<sequence length="905" mass="98440">MQLPFSLSRSARRWLSVLSLIASLGFACPQSTQAQPVQVSQEELAEAKRLYEQSIRLQEMGQYGQAQPLSERALAIREKVLGPEHPEVAQSLNDLASLYYSQGNYAGAEPLYGRTLAILEKVRGPEHQDVAMTLSNLAVLYADQGDYARAEPLYRRALTILEKVRGPEHPVVAVILGNLAILYSSQGNDAEAEPLYRRALAILEKVRGPEHQDVAMTLNNLAILYTDRGDYTGAEPLLKRALTIWQKVLGPEHRNVAANLNNLARLYRERGEYTSADALFQRGLAIFEKALGPRHPYVIESLFELSLLRLGQNRLDDARQILQQILDIQEDNLTLNLPAASQPRSLAYLRSLKEAADFTLWLHLSRLPTDPQAARLALATILSRKGRVLEEATLALARLRLRLPANAQQPLQQLADTRAQLASLVFQQSDLPPEQYQTQVRALRAQVHQLEDSLVTTGGPPGAFSRPLTLQAVQQALPKDAVLVEFVLYRPFELQSATPAQHFGAPRYAAYLLSPTGSPLGVDLGDARQIDRLVDTWRGWLLDPTAPVDGPVRKLARLLYKKLLAPLASHLQVKHLLIAPDGQLNTVPFAALIGPDGHFLLQAHTLTYLVSGRELPRLAQVAPPTPRSAPLVVGGPDFGRAGPAPFLAAQPVTGKGQAAGKISEIERPRSSQENLRSSALAGFTVQPLPGARAEATAVARLLGTPTTRLLIGAQATENALKATHSPALLHLATHGFFLEDQDSTENEADSQEPLLRSGVALAGFNVRSSGSEDGVLTALEAQGLDLEGTELAVISACQSGAGPVVGGEGVQGLRRALALAGTRSQMLALWAVGDRTTAELMKRFYKRLAAGAGRSEALRQAQLAILNQPQRSHPFWWASFAASGDWRPVQLPRHGHREAGAVLPP</sequence>
<evidence type="ECO:0000313" key="14">
    <source>
        <dbReference type="Proteomes" id="UP000017396"/>
    </source>
</evidence>
<keyword evidence="7" id="KW-0175">Coiled coil</keyword>
<evidence type="ECO:0000256" key="2">
    <source>
        <dbReference type="ARBA" id="ARBA00009622"/>
    </source>
</evidence>
<dbReference type="Proteomes" id="UP000017396">
    <property type="component" value="Chromosome"/>
</dbReference>
<keyword evidence="6 10" id="KW-0802">TPR repeat</keyword>
<feature type="domain" description="CHAT" evidence="12">
    <location>
        <begin position="554"/>
        <end position="885"/>
    </location>
</feature>
<dbReference type="KEGG" id="glj:GKIL_2014"/>
<dbReference type="AlphaFoldDB" id="U5QKQ3"/>
<dbReference type="Gene3D" id="1.25.40.10">
    <property type="entry name" value="Tetratricopeptide repeat domain"/>
    <property type="match status" value="2"/>
</dbReference>
<evidence type="ECO:0000256" key="7">
    <source>
        <dbReference type="ARBA" id="ARBA00023054"/>
    </source>
</evidence>
<dbReference type="InterPro" id="IPR019734">
    <property type="entry name" value="TPR_rpt"/>
</dbReference>
<dbReference type="GO" id="GO:0005737">
    <property type="term" value="C:cytoplasm"/>
    <property type="evidence" value="ECO:0007669"/>
    <property type="project" value="TreeGrafter"/>
</dbReference>
<keyword evidence="11" id="KW-0732">Signal</keyword>
<dbReference type="InterPro" id="IPR011990">
    <property type="entry name" value="TPR-like_helical_dom_sf"/>
</dbReference>
<dbReference type="OrthoDB" id="9797911at2"/>
<dbReference type="GO" id="GO:0007018">
    <property type="term" value="P:microtubule-based movement"/>
    <property type="evidence" value="ECO:0007669"/>
    <property type="project" value="TreeGrafter"/>
</dbReference>
<keyword evidence="3" id="KW-0963">Cytoplasm</keyword>
<gene>
    <name evidence="13" type="ORF">GKIL_2014</name>
</gene>
<comment type="subcellular location">
    <subcellularLocation>
        <location evidence="1">Cytoplasm</location>
        <location evidence="1">Cytoskeleton</location>
    </subcellularLocation>
</comment>
<dbReference type="SUPFAM" id="SSF48452">
    <property type="entry name" value="TPR-like"/>
    <property type="match status" value="2"/>
</dbReference>
<dbReference type="STRING" id="1183438.GKIL_2014"/>
<name>U5QKQ3_GLOK1</name>
<dbReference type="PANTHER" id="PTHR45783">
    <property type="entry name" value="KINESIN LIGHT CHAIN"/>
    <property type="match status" value="1"/>
</dbReference>
<dbReference type="GO" id="GO:0005874">
    <property type="term" value="C:microtubule"/>
    <property type="evidence" value="ECO:0007669"/>
    <property type="project" value="UniProtKB-KW"/>
</dbReference>
<feature type="signal peptide" evidence="11">
    <location>
        <begin position="1"/>
        <end position="34"/>
    </location>
</feature>
<keyword evidence="5" id="KW-0677">Repeat</keyword>
<feature type="chain" id="PRO_5004663764" description="CHAT domain-containing protein" evidence="11">
    <location>
        <begin position="35"/>
        <end position="905"/>
    </location>
</feature>
<dbReference type="PROSITE" id="PS50005">
    <property type="entry name" value="TPR"/>
    <property type="match status" value="1"/>
</dbReference>
<feature type="repeat" description="TPR" evidence="10">
    <location>
        <begin position="131"/>
        <end position="164"/>
    </location>
</feature>
<dbReference type="SMART" id="SM00028">
    <property type="entry name" value="TPR"/>
    <property type="match status" value="6"/>
</dbReference>
<dbReference type="InterPro" id="IPR024983">
    <property type="entry name" value="CHAT_dom"/>
</dbReference>
<evidence type="ECO:0000256" key="8">
    <source>
        <dbReference type="ARBA" id="ARBA00023175"/>
    </source>
</evidence>
<dbReference type="PANTHER" id="PTHR45783:SF3">
    <property type="entry name" value="KINESIN LIGHT CHAIN"/>
    <property type="match status" value="1"/>
</dbReference>
<evidence type="ECO:0000256" key="9">
    <source>
        <dbReference type="ARBA" id="ARBA00023212"/>
    </source>
</evidence>
<reference evidence="13 14" key="1">
    <citation type="journal article" date="2013" name="PLoS ONE">
        <title>Cultivation and Complete Genome Sequencing of Gloeobacter kilaueensis sp. nov., from a Lava Cave in Kilauea Caldera, Hawai'i.</title>
        <authorList>
            <person name="Saw J.H."/>
            <person name="Schatz M."/>
            <person name="Brown M.V."/>
            <person name="Kunkel D.D."/>
            <person name="Foster J.S."/>
            <person name="Shick H."/>
            <person name="Christensen S."/>
            <person name="Hou S."/>
            <person name="Wan X."/>
            <person name="Donachie S.P."/>
        </authorList>
    </citation>
    <scope>NUCLEOTIDE SEQUENCE [LARGE SCALE GENOMIC DNA]</scope>
    <source>
        <strain evidence="14">JS</strain>
    </source>
</reference>
<dbReference type="InterPro" id="IPR002151">
    <property type="entry name" value="Kinesin_light"/>
</dbReference>
<keyword evidence="14" id="KW-1185">Reference proteome</keyword>
<protein>
    <recommendedName>
        <fullName evidence="12">CHAT domain-containing protein</fullName>
    </recommendedName>
</protein>
<dbReference type="PATRIC" id="fig|1183438.3.peg.1975"/>
<keyword evidence="4" id="KW-0493">Microtubule</keyword>
<evidence type="ECO:0000256" key="10">
    <source>
        <dbReference type="PROSITE-ProRule" id="PRU00339"/>
    </source>
</evidence>
<evidence type="ECO:0000256" key="6">
    <source>
        <dbReference type="ARBA" id="ARBA00022803"/>
    </source>
</evidence>
<dbReference type="eggNOG" id="COG4995">
    <property type="taxonomic scope" value="Bacteria"/>
</dbReference>
<evidence type="ECO:0000256" key="5">
    <source>
        <dbReference type="ARBA" id="ARBA00022737"/>
    </source>
</evidence>
<dbReference type="eggNOG" id="COG0457">
    <property type="taxonomic scope" value="Bacteria"/>
</dbReference>